<proteinExistence type="inferred from homology"/>
<evidence type="ECO:0000313" key="8">
    <source>
        <dbReference type="EMBL" id="PWW78405.1"/>
    </source>
</evidence>
<dbReference type="Pfam" id="PF01873">
    <property type="entry name" value="eIF-5_eIF-2B"/>
    <property type="match status" value="1"/>
</dbReference>
<dbReference type="CDD" id="cd11561">
    <property type="entry name" value="W2_eIF5"/>
    <property type="match status" value="1"/>
</dbReference>
<dbReference type="PANTHER" id="PTHR23001">
    <property type="entry name" value="EUKARYOTIC TRANSLATION INITIATION FACTOR"/>
    <property type="match status" value="1"/>
</dbReference>
<dbReference type="AlphaFoldDB" id="A0A317SV80"/>
<feature type="non-terminal residue" evidence="8">
    <location>
        <position position="419"/>
    </location>
</feature>
<keyword evidence="2" id="KW-0396">Initiation factor</keyword>
<dbReference type="InterPro" id="IPR016024">
    <property type="entry name" value="ARM-type_fold"/>
</dbReference>
<evidence type="ECO:0000256" key="2">
    <source>
        <dbReference type="ARBA" id="ARBA00022540"/>
    </source>
</evidence>
<dbReference type="SUPFAM" id="SSF100966">
    <property type="entry name" value="Translation initiation factor 2 beta, aIF2beta, N-terminal domain"/>
    <property type="match status" value="1"/>
</dbReference>
<dbReference type="OrthoDB" id="10250831at2759"/>
<dbReference type="InterPro" id="IPR016189">
    <property type="entry name" value="Transl_init_fac_IF2/IF5_N"/>
</dbReference>
<dbReference type="InterPro" id="IPR002735">
    <property type="entry name" value="Transl_init_fac_IF2/IF5_dom"/>
</dbReference>
<dbReference type="FunFam" id="3.30.30.170:FF:000002">
    <property type="entry name" value="Eukaryotic translation initiation factor 5"/>
    <property type="match status" value="1"/>
</dbReference>
<reference evidence="8 9" key="1">
    <citation type="submission" date="2018-03" db="EMBL/GenBank/DDBJ databases">
        <title>Genomes of Pezizomycetes fungi and the evolution of truffles.</title>
        <authorList>
            <person name="Murat C."/>
            <person name="Payen T."/>
            <person name="Noel B."/>
            <person name="Kuo A."/>
            <person name="Martin F.M."/>
        </authorList>
    </citation>
    <scope>NUCLEOTIDE SEQUENCE [LARGE SCALE GENOMIC DNA]</scope>
    <source>
        <strain evidence="8">091103-1</strain>
    </source>
</reference>
<dbReference type="GO" id="GO:0071074">
    <property type="term" value="F:eukaryotic initiation factor eIF2 binding"/>
    <property type="evidence" value="ECO:0007669"/>
    <property type="project" value="TreeGrafter"/>
</dbReference>
<dbReference type="EMBL" id="PYWC01000015">
    <property type="protein sequence ID" value="PWW78405.1"/>
    <property type="molecule type" value="Genomic_DNA"/>
</dbReference>
<dbReference type="Pfam" id="PF02020">
    <property type="entry name" value="W2"/>
    <property type="match status" value="1"/>
</dbReference>
<dbReference type="PANTHER" id="PTHR23001:SF7">
    <property type="entry name" value="EUKARYOTIC TRANSLATION INITIATION FACTOR 5"/>
    <property type="match status" value="1"/>
</dbReference>
<feature type="compositionally biased region" description="Basic residues" evidence="6">
    <location>
        <begin position="153"/>
        <end position="163"/>
    </location>
</feature>
<evidence type="ECO:0000256" key="3">
    <source>
        <dbReference type="ARBA" id="ARBA00022741"/>
    </source>
</evidence>
<name>A0A317SV80_9PEZI</name>
<dbReference type="InterPro" id="IPR016190">
    <property type="entry name" value="Transl_init_fac_IF2/IF5_Zn-bd"/>
</dbReference>
<evidence type="ECO:0000259" key="7">
    <source>
        <dbReference type="PROSITE" id="PS51363"/>
    </source>
</evidence>
<sequence>MAPINIRRDITDPFYRYKMERLQSKIEGKGNGIKSVIVNLSSVAHSLSRDPAYVVKFFGFELGAQVTANPTNDRYIINGAHDAGKLQDYLDTFISKFVLCEECKNPETDLIVQKDGTILRNCKACGQRTDVDARHKLSSFITKNPPNRESKEKKVKGSKRNGKKNGDAENGSSPKDSGSEDMGGEADGGSDDELTRRIQAEAKELPTNGDSVEIKDDDWAVDMSEEAIKARAQNLPDDLKRSLAIRGDEDEAAGGDNPFDQLGSWIVAQKIENNGEVDDVEIYKKAQALGIELNHRTLQVLAQTIFDENIIKKNQVKIHAGLLKKMITSERHEKAFLGGTERFVGIDHPQLISAIPTILMAYYENDLASEDTITKWGSRASQKYVDVPTSKKVRKAAAPFLTWLQEADEDGSDDDEDDD</sequence>
<comment type="similarity">
    <text evidence="1">Belongs to the eIF-2-beta/eIF-5 family.</text>
</comment>
<keyword evidence="5" id="KW-0342">GTP-binding</keyword>
<dbReference type="SUPFAM" id="SSF48371">
    <property type="entry name" value="ARM repeat"/>
    <property type="match status" value="1"/>
</dbReference>
<dbReference type="InterPro" id="IPR003307">
    <property type="entry name" value="W2_domain"/>
</dbReference>
<feature type="domain" description="W2" evidence="7">
    <location>
        <begin position="248"/>
        <end position="414"/>
    </location>
</feature>
<dbReference type="Gene3D" id="1.25.40.180">
    <property type="match status" value="1"/>
</dbReference>
<gene>
    <name evidence="8" type="ORF">C7212DRAFT_315659</name>
</gene>
<dbReference type="GO" id="GO:0005829">
    <property type="term" value="C:cytosol"/>
    <property type="evidence" value="ECO:0007669"/>
    <property type="project" value="TreeGrafter"/>
</dbReference>
<comment type="caution">
    <text evidence="8">The sequence shown here is derived from an EMBL/GenBank/DDBJ whole genome shotgun (WGS) entry which is preliminary data.</text>
</comment>
<keyword evidence="9" id="KW-1185">Reference proteome</keyword>
<dbReference type="Gene3D" id="2.20.25.350">
    <property type="match status" value="1"/>
</dbReference>
<dbReference type="InterPro" id="IPR045196">
    <property type="entry name" value="IF2/IF5"/>
</dbReference>
<evidence type="ECO:0000313" key="9">
    <source>
        <dbReference type="Proteomes" id="UP000246991"/>
    </source>
</evidence>
<dbReference type="GO" id="GO:0003743">
    <property type="term" value="F:translation initiation factor activity"/>
    <property type="evidence" value="ECO:0007669"/>
    <property type="project" value="UniProtKB-KW"/>
</dbReference>
<evidence type="ECO:0000256" key="6">
    <source>
        <dbReference type="SAM" id="MobiDB-lite"/>
    </source>
</evidence>
<evidence type="ECO:0000256" key="4">
    <source>
        <dbReference type="ARBA" id="ARBA00022917"/>
    </source>
</evidence>
<protein>
    <recommendedName>
        <fullName evidence="7">W2 domain-containing protein</fullName>
    </recommendedName>
</protein>
<evidence type="ECO:0000256" key="5">
    <source>
        <dbReference type="ARBA" id="ARBA00023134"/>
    </source>
</evidence>
<dbReference type="GO" id="GO:0005092">
    <property type="term" value="F:GDP-dissociation inhibitor activity"/>
    <property type="evidence" value="ECO:0007669"/>
    <property type="project" value="TreeGrafter"/>
</dbReference>
<dbReference type="Gene3D" id="3.30.30.170">
    <property type="match status" value="1"/>
</dbReference>
<dbReference type="PROSITE" id="PS51363">
    <property type="entry name" value="W2"/>
    <property type="match status" value="1"/>
</dbReference>
<accession>A0A317SV80</accession>
<feature type="compositionally biased region" description="Acidic residues" evidence="6">
    <location>
        <begin position="182"/>
        <end position="191"/>
    </location>
</feature>
<dbReference type="Proteomes" id="UP000246991">
    <property type="component" value="Unassembled WGS sequence"/>
</dbReference>
<dbReference type="GO" id="GO:0001732">
    <property type="term" value="P:formation of cytoplasmic translation initiation complex"/>
    <property type="evidence" value="ECO:0007669"/>
    <property type="project" value="TreeGrafter"/>
</dbReference>
<feature type="region of interest" description="Disordered" evidence="6">
    <location>
        <begin position="136"/>
        <end position="191"/>
    </location>
</feature>
<evidence type="ECO:0000256" key="1">
    <source>
        <dbReference type="ARBA" id="ARBA00010397"/>
    </source>
</evidence>
<keyword evidence="3" id="KW-0547">Nucleotide-binding</keyword>
<organism evidence="8 9">
    <name type="scientific">Tuber magnatum</name>
    <name type="common">white Piedmont truffle</name>
    <dbReference type="NCBI Taxonomy" id="42249"/>
    <lineage>
        <taxon>Eukaryota</taxon>
        <taxon>Fungi</taxon>
        <taxon>Dikarya</taxon>
        <taxon>Ascomycota</taxon>
        <taxon>Pezizomycotina</taxon>
        <taxon>Pezizomycetes</taxon>
        <taxon>Pezizales</taxon>
        <taxon>Tuberaceae</taxon>
        <taxon>Tuber</taxon>
    </lineage>
</organism>
<dbReference type="FunFam" id="2.20.25.350:FF:000001">
    <property type="entry name" value="Eukaryotic translation initiation factor 5"/>
    <property type="match status" value="1"/>
</dbReference>
<dbReference type="STRING" id="42249.A0A317SV80"/>
<keyword evidence="4" id="KW-0648">Protein biosynthesis</keyword>
<dbReference type="SMART" id="SM00515">
    <property type="entry name" value="eIF5C"/>
    <property type="match status" value="1"/>
</dbReference>
<dbReference type="SUPFAM" id="SSF75689">
    <property type="entry name" value="Zinc-binding domain of translation initiation factor 2 beta"/>
    <property type="match status" value="1"/>
</dbReference>
<dbReference type="SMART" id="SM00653">
    <property type="entry name" value="eIF2B_5"/>
    <property type="match status" value="1"/>
</dbReference>
<dbReference type="GO" id="GO:0005525">
    <property type="term" value="F:GTP binding"/>
    <property type="evidence" value="ECO:0007669"/>
    <property type="project" value="UniProtKB-KW"/>
</dbReference>
<dbReference type="FunFam" id="1.25.40.180:FF:000031">
    <property type="entry name" value="Eukaryotic translation initiation factor 5"/>
    <property type="match status" value="1"/>
</dbReference>